<dbReference type="EMBL" id="WHUW01000195">
    <property type="protein sequence ID" value="KAF8418472.1"/>
    <property type="molecule type" value="Genomic_DNA"/>
</dbReference>
<accession>A0AAD4G6I2</accession>
<feature type="chain" id="PRO_5042009027" description="Secreted protein" evidence="1">
    <location>
        <begin position="18"/>
        <end position="72"/>
    </location>
</feature>
<gene>
    <name evidence="2" type="ORF">L210DRAFT_3579201</name>
</gene>
<sequence>MMLPALLVVCLSRDVYMSVSREMGDVTPCFMDKGAKTFQHSYTHQTIENPHKYCKNPGLHALYMQYRGSTPA</sequence>
<comment type="caution">
    <text evidence="2">The sequence shown here is derived from an EMBL/GenBank/DDBJ whole genome shotgun (WGS) entry which is preliminary data.</text>
</comment>
<protein>
    <recommendedName>
        <fullName evidence="4">Secreted protein</fullName>
    </recommendedName>
</protein>
<name>A0AAD4G6I2_BOLED</name>
<dbReference type="Proteomes" id="UP001194468">
    <property type="component" value="Unassembled WGS sequence"/>
</dbReference>
<proteinExistence type="predicted"/>
<evidence type="ECO:0000256" key="1">
    <source>
        <dbReference type="SAM" id="SignalP"/>
    </source>
</evidence>
<reference evidence="2" key="1">
    <citation type="submission" date="2019-10" db="EMBL/GenBank/DDBJ databases">
        <authorList>
            <consortium name="DOE Joint Genome Institute"/>
            <person name="Kuo A."/>
            <person name="Miyauchi S."/>
            <person name="Kiss E."/>
            <person name="Drula E."/>
            <person name="Kohler A."/>
            <person name="Sanchez-Garcia M."/>
            <person name="Andreopoulos B."/>
            <person name="Barry K.W."/>
            <person name="Bonito G."/>
            <person name="Buee M."/>
            <person name="Carver A."/>
            <person name="Chen C."/>
            <person name="Cichocki N."/>
            <person name="Clum A."/>
            <person name="Culley D."/>
            <person name="Crous P.W."/>
            <person name="Fauchery L."/>
            <person name="Girlanda M."/>
            <person name="Hayes R."/>
            <person name="Keri Z."/>
            <person name="LaButti K."/>
            <person name="Lipzen A."/>
            <person name="Lombard V."/>
            <person name="Magnuson J."/>
            <person name="Maillard F."/>
            <person name="Morin E."/>
            <person name="Murat C."/>
            <person name="Nolan M."/>
            <person name="Ohm R."/>
            <person name="Pangilinan J."/>
            <person name="Pereira M."/>
            <person name="Perotto S."/>
            <person name="Peter M."/>
            <person name="Riley R."/>
            <person name="Sitrit Y."/>
            <person name="Stielow B."/>
            <person name="Szollosi G."/>
            <person name="Zifcakova L."/>
            <person name="Stursova M."/>
            <person name="Spatafora J.W."/>
            <person name="Tedersoo L."/>
            <person name="Vaario L.-M."/>
            <person name="Yamada A."/>
            <person name="Yan M."/>
            <person name="Wang P."/>
            <person name="Xu J."/>
            <person name="Bruns T."/>
            <person name="Baldrian P."/>
            <person name="Vilgalys R."/>
            <person name="Henrissat B."/>
            <person name="Grigoriev I.V."/>
            <person name="Hibbett D."/>
            <person name="Nagy L.G."/>
            <person name="Martin F.M."/>
        </authorList>
    </citation>
    <scope>NUCLEOTIDE SEQUENCE</scope>
    <source>
        <strain evidence="2">BED1</strain>
    </source>
</reference>
<keyword evidence="3" id="KW-1185">Reference proteome</keyword>
<feature type="signal peptide" evidence="1">
    <location>
        <begin position="1"/>
        <end position="17"/>
    </location>
</feature>
<evidence type="ECO:0008006" key="4">
    <source>
        <dbReference type="Google" id="ProtNLM"/>
    </source>
</evidence>
<keyword evidence="1" id="KW-0732">Signal</keyword>
<dbReference type="AlphaFoldDB" id="A0AAD4G6I2"/>
<evidence type="ECO:0000313" key="3">
    <source>
        <dbReference type="Proteomes" id="UP001194468"/>
    </source>
</evidence>
<organism evidence="2 3">
    <name type="scientific">Boletus edulis BED1</name>
    <dbReference type="NCBI Taxonomy" id="1328754"/>
    <lineage>
        <taxon>Eukaryota</taxon>
        <taxon>Fungi</taxon>
        <taxon>Dikarya</taxon>
        <taxon>Basidiomycota</taxon>
        <taxon>Agaricomycotina</taxon>
        <taxon>Agaricomycetes</taxon>
        <taxon>Agaricomycetidae</taxon>
        <taxon>Boletales</taxon>
        <taxon>Boletineae</taxon>
        <taxon>Boletaceae</taxon>
        <taxon>Boletoideae</taxon>
        <taxon>Boletus</taxon>
    </lineage>
</organism>
<reference evidence="2" key="2">
    <citation type="journal article" date="2020" name="Nat. Commun.">
        <title>Large-scale genome sequencing of mycorrhizal fungi provides insights into the early evolution of symbiotic traits.</title>
        <authorList>
            <person name="Miyauchi S."/>
            <person name="Kiss E."/>
            <person name="Kuo A."/>
            <person name="Drula E."/>
            <person name="Kohler A."/>
            <person name="Sanchez-Garcia M."/>
            <person name="Morin E."/>
            <person name="Andreopoulos B."/>
            <person name="Barry K.W."/>
            <person name="Bonito G."/>
            <person name="Buee M."/>
            <person name="Carver A."/>
            <person name="Chen C."/>
            <person name="Cichocki N."/>
            <person name="Clum A."/>
            <person name="Culley D."/>
            <person name="Crous P.W."/>
            <person name="Fauchery L."/>
            <person name="Girlanda M."/>
            <person name="Hayes R.D."/>
            <person name="Keri Z."/>
            <person name="LaButti K."/>
            <person name="Lipzen A."/>
            <person name="Lombard V."/>
            <person name="Magnuson J."/>
            <person name="Maillard F."/>
            <person name="Murat C."/>
            <person name="Nolan M."/>
            <person name="Ohm R.A."/>
            <person name="Pangilinan J."/>
            <person name="Pereira M.F."/>
            <person name="Perotto S."/>
            <person name="Peter M."/>
            <person name="Pfister S."/>
            <person name="Riley R."/>
            <person name="Sitrit Y."/>
            <person name="Stielow J.B."/>
            <person name="Szollosi G."/>
            <person name="Zifcakova L."/>
            <person name="Stursova M."/>
            <person name="Spatafora J.W."/>
            <person name="Tedersoo L."/>
            <person name="Vaario L.M."/>
            <person name="Yamada A."/>
            <person name="Yan M."/>
            <person name="Wang P."/>
            <person name="Xu J."/>
            <person name="Bruns T."/>
            <person name="Baldrian P."/>
            <person name="Vilgalys R."/>
            <person name="Dunand C."/>
            <person name="Henrissat B."/>
            <person name="Grigoriev I.V."/>
            <person name="Hibbett D."/>
            <person name="Nagy L.G."/>
            <person name="Martin F.M."/>
        </authorList>
    </citation>
    <scope>NUCLEOTIDE SEQUENCE</scope>
    <source>
        <strain evidence="2">BED1</strain>
    </source>
</reference>
<evidence type="ECO:0000313" key="2">
    <source>
        <dbReference type="EMBL" id="KAF8418472.1"/>
    </source>
</evidence>